<dbReference type="Pfam" id="PF00892">
    <property type="entry name" value="EamA"/>
    <property type="match status" value="2"/>
</dbReference>
<organism evidence="8 9">
    <name type="scientific">Dechloromonas denitrificans</name>
    <dbReference type="NCBI Taxonomy" id="281362"/>
    <lineage>
        <taxon>Bacteria</taxon>
        <taxon>Pseudomonadati</taxon>
        <taxon>Pseudomonadota</taxon>
        <taxon>Betaproteobacteria</taxon>
        <taxon>Rhodocyclales</taxon>
        <taxon>Azonexaceae</taxon>
        <taxon>Dechloromonas</taxon>
    </lineage>
</organism>
<comment type="subcellular location">
    <subcellularLocation>
        <location evidence="1">Membrane</location>
        <topology evidence="1">Multi-pass membrane protein</topology>
    </subcellularLocation>
</comment>
<dbReference type="STRING" id="281362.AT959_12570"/>
<evidence type="ECO:0000259" key="7">
    <source>
        <dbReference type="Pfam" id="PF00892"/>
    </source>
</evidence>
<evidence type="ECO:0000256" key="1">
    <source>
        <dbReference type="ARBA" id="ARBA00004141"/>
    </source>
</evidence>
<feature type="domain" description="EamA" evidence="7">
    <location>
        <begin position="9"/>
        <end position="139"/>
    </location>
</feature>
<accession>A0A133XGX3</accession>
<dbReference type="Proteomes" id="UP000070186">
    <property type="component" value="Unassembled WGS sequence"/>
</dbReference>
<keyword evidence="4 6" id="KW-1133">Transmembrane helix</keyword>
<feature type="domain" description="EamA" evidence="7">
    <location>
        <begin position="152"/>
        <end position="285"/>
    </location>
</feature>
<name>A0A133XGX3_9RHOO</name>
<evidence type="ECO:0000313" key="8">
    <source>
        <dbReference type="EMBL" id="KXB30192.1"/>
    </source>
</evidence>
<dbReference type="InterPro" id="IPR037185">
    <property type="entry name" value="EmrE-like"/>
</dbReference>
<protein>
    <recommendedName>
        <fullName evidence="7">EamA domain-containing protein</fullName>
    </recommendedName>
</protein>
<evidence type="ECO:0000256" key="3">
    <source>
        <dbReference type="ARBA" id="ARBA00022692"/>
    </source>
</evidence>
<comment type="caution">
    <text evidence="8">The sequence shown here is derived from an EMBL/GenBank/DDBJ whole genome shotgun (WGS) entry which is preliminary data.</text>
</comment>
<feature type="transmembrane region" description="Helical" evidence="6">
    <location>
        <begin position="246"/>
        <end position="262"/>
    </location>
</feature>
<feature type="transmembrane region" description="Helical" evidence="6">
    <location>
        <begin position="35"/>
        <end position="56"/>
    </location>
</feature>
<dbReference type="PANTHER" id="PTHR32322:SF2">
    <property type="entry name" value="EAMA DOMAIN-CONTAINING PROTEIN"/>
    <property type="match status" value="1"/>
</dbReference>
<dbReference type="AlphaFoldDB" id="A0A133XGX3"/>
<dbReference type="InterPro" id="IPR050638">
    <property type="entry name" value="AA-Vitamin_Transporters"/>
</dbReference>
<keyword evidence="5 6" id="KW-0472">Membrane</keyword>
<feature type="transmembrane region" description="Helical" evidence="6">
    <location>
        <begin position="149"/>
        <end position="168"/>
    </location>
</feature>
<dbReference type="GO" id="GO:0016020">
    <property type="term" value="C:membrane"/>
    <property type="evidence" value="ECO:0007669"/>
    <property type="project" value="UniProtKB-SubCell"/>
</dbReference>
<feature type="transmembrane region" description="Helical" evidence="6">
    <location>
        <begin position="268"/>
        <end position="285"/>
    </location>
</feature>
<feature type="transmembrane region" description="Helical" evidence="6">
    <location>
        <begin position="95"/>
        <end position="116"/>
    </location>
</feature>
<gene>
    <name evidence="8" type="ORF">AT959_12570</name>
</gene>
<keyword evidence="3 6" id="KW-0812">Transmembrane</keyword>
<evidence type="ECO:0000256" key="6">
    <source>
        <dbReference type="SAM" id="Phobius"/>
    </source>
</evidence>
<evidence type="ECO:0000256" key="2">
    <source>
        <dbReference type="ARBA" id="ARBA00007362"/>
    </source>
</evidence>
<comment type="similarity">
    <text evidence="2">Belongs to the EamA transporter family.</text>
</comment>
<sequence length="289" mass="29685">MPMPGDHRLLAVGFVTLSGAGFVGARLGLPHAEPLTFLSLRFALAALLLGGLALAFRAPWPGRPQGMHIAGAGLLTVGLFSAGVFYSIAGGVTPAVSALIIALHPILIAIAAPLLLGERVSSRQWVGLLLGLAGVFMVLQHGLTNQPMLGWPVFYSFIGLLGMSAGNLYQKARCADMHPLSGGTIQCAACALACAGGALLGESGTVHWAGEFIVALVWMAVVVSVGAVSILVILIRHGEVSRVAGLFYLVPVSAALAAYLLFGQGIAPMQWLGIAIAGSGVVLVTRRPA</sequence>
<dbReference type="PANTHER" id="PTHR32322">
    <property type="entry name" value="INNER MEMBRANE TRANSPORTER"/>
    <property type="match status" value="1"/>
</dbReference>
<feature type="transmembrane region" description="Helical" evidence="6">
    <location>
        <begin position="180"/>
        <end position="200"/>
    </location>
</feature>
<feature type="transmembrane region" description="Helical" evidence="6">
    <location>
        <begin position="125"/>
        <end position="143"/>
    </location>
</feature>
<evidence type="ECO:0000256" key="5">
    <source>
        <dbReference type="ARBA" id="ARBA00023136"/>
    </source>
</evidence>
<keyword evidence="9" id="KW-1185">Reference proteome</keyword>
<proteinExistence type="inferred from homology"/>
<dbReference type="Gene3D" id="1.10.3730.20">
    <property type="match status" value="1"/>
</dbReference>
<evidence type="ECO:0000256" key="4">
    <source>
        <dbReference type="ARBA" id="ARBA00022989"/>
    </source>
</evidence>
<dbReference type="SUPFAM" id="SSF103481">
    <property type="entry name" value="Multidrug resistance efflux transporter EmrE"/>
    <property type="match status" value="2"/>
</dbReference>
<dbReference type="InterPro" id="IPR000620">
    <property type="entry name" value="EamA_dom"/>
</dbReference>
<dbReference type="EMBL" id="LODL01000021">
    <property type="protein sequence ID" value="KXB30192.1"/>
    <property type="molecule type" value="Genomic_DNA"/>
</dbReference>
<reference evidence="8 9" key="1">
    <citation type="submission" date="2015-12" db="EMBL/GenBank/DDBJ databases">
        <title>Nitrous oxide reduction kinetics distinguish bacteria harboring typical versus atypical NosZ.</title>
        <authorList>
            <person name="Yoon S."/>
            <person name="Nissen S."/>
            <person name="Park D."/>
            <person name="Sanford R.A."/>
            <person name="Loeffler F.E."/>
        </authorList>
    </citation>
    <scope>NUCLEOTIDE SEQUENCE [LARGE SCALE GENOMIC DNA]</scope>
    <source>
        <strain evidence="8 9">ATCC BAA-841</strain>
    </source>
</reference>
<evidence type="ECO:0000313" key="9">
    <source>
        <dbReference type="Proteomes" id="UP000070186"/>
    </source>
</evidence>
<feature type="transmembrane region" description="Helical" evidence="6">
    <location>
        <begin position="68"/>
        <end position="89"/>
    </location>
</feature>
<feature type="transmembrane region" description="Helical" evidence="6">
    <location>
        <begin position="212"/>
        <end position="234"/>
    </location>
</feature>